<accession>K0F672</accession>
<keyword evidence="3" id="KW-0560">Oxidoreductase</keyword>
<dbReference type="SUPFAM" id="SSF51735">
    <property type="entry name" value="NAD(P)-binding Rossmann-fold domains"/>
    <property type="match status" value="1"/>
</dbReference>
<dbReference type="InterPro" id="IPR036291">
    <property type="entry name" value="NAD(P)-bd_dom_sf"/>
</dbReference>
<reference evidence="5 6" key="1">
    <citation type="journal article" date="2012" name="J. Bacteriol.">
        <title>Complete genome sequence of Nocardia brasiliensis HUJEG-1.</title>
        <authorList>
            <person name="Vera-Cabrera L."/>
            <person name="Ortiz-Lopez R."/>
            <person name="Elizondo-Gonzalez R."/>
            <person name="Perez-Maya A.A."/>
            <person name="Ocampo-Candiani J."/>
        </authorList>
    </citation>
    <scope>NUCLEOTIDE SEQUENCE [LARGE SCALE GENOMIC DNA]</scope>
    <source>
        <strain evidence="6">ATCC 700358</strain>
    </source>
</reference>
<protein>
    <submittedName>
        <fullName evidence="5">NmrA family protein</fullName>
    </submittedName>
</protein>
<comment type="similarity">
    <text evidence="1">Belongs to the NmrA-type oxidoreductase family.</text>
</comment>
<evidence type="ECO:0000259" key="4">
    <source>
        <dbReference type="Pfam" id="PF05368"/>
    </source>
</evidence>
<dbReference type="Proteomes" id="UP000006304">
    <property type="component" value="Chromosome"/>
</dbReference>
<dbReference type="InterPro" id="IPR008030">
    <property type="entry name" value="NmrA-like"/>
</dbReference>
<dbReference type="EMBL" id="CP003876">
    <property type="protein sequence ID" value="AFU02941.1"/>
    <property type="molecule type" value="Genomic_DNA"/>
</dbReference>
<dbReference type="Gene3D" id="3.40.50.720">
    <property type="entry name" value="NAD(P)-binding Rossmann-like Domain"/>
    <property type="match status" value="1"/>
</dbReference>
<dbReference type="GO" id="GO:0016491">
    <property type="term" value="F:oxidoreductase activity"/>
    <property type="evidence" value="ECO:0007669"/>
    <property type="project" value="UniProtKB-KW"/>
</dbReference>
<dbReference type="PANTHER" id="PTHR42748">
    <property type="entry name" value="NITROGEN METABOLITE REPRESSION PROTEIN NMRA FAMILY MEMBER"/>
    <property type="match status" value="1"/>
</dbReference>
<keyword evidence="2" id="KW-0521">NADP</keyword>
<dbReference type="HOGENOM" id="CLU_007383_8_0_11"/>
<dbReference type="Pfam" id="PF05368">
    <property type="entry name" value="NmrA"/>
    <property type="match status" value="1"/>
</dbReference>
<keyword evidence="6" id="KW-1185">Reference proteome</keyword>
<dbReference type="PANTHER" id="PTHR42748:SF30">
    <property type="entry name" value="NMRA-LIKE DOMAIN-CONTAINING PROTEIN"/>
    <property type="match status" value="1"/>
</dbReference>
<feature type="domain" description="NmrA-like" evidence="4">
    <location>
        <begin position="8"/>
        <end position="313"/>
    </location>
</feature>
<name>K0F672_NOCB7</name>
<dbReference type="InterPro" id="IPR051164">
    <property type="entry name" value="NmrA-like_oxidored"/>
</dbReference>
<dbReference type="KEGG" id="nbr:O3I_024950"/>
<dbReference type="eggNOG" id="COG0702">
    <property type="taxonomic scope" value="Bacteria"/>
</dbReference>
<dbReference type="STRING" id="1133849.O3I_024950"/>
<evidence type="ECO:0000256" key="1">
    <source>
        <dbReference type="ARBA" id="ARBA00006328"/>
    </source>
</evidence>
<gene>
    <name evidence="5" type="ORF">O3I_024950</name>
</gene>
<dbReference type="Gene3D" id="3.90.25.10">
    <property type="entry name" value="UDP-galactose 4-epimerase, domain 1"/>
    <property type="match status" value="1"/>
</dbReference>
<evidence type="ECO:0000313" key="5">
    <source>
        <dbReference type="EMBL" id="AFU02941.1"/>
    </source>
</evidence>
<evidence type="ECO:0000313" key="6">
    <source>
        <dbReference type="Proteomes" id="UP000006304"/>
    </source>
</evidence>
<evidence type="ECO:0000256" key="3">
    <source>
        <dbReference type="ARBA" id="ARBA00023002"/>
    </source>
</evidence>
<sequence length="317" mass="34755">MLIMVETLVVGGTGAMGGAVVRRLLRSPGDTVTVLTRDPRSDKAAGLVAGGGGRVRVRQGDLDDPDSIRAAVADVEWVFCNTDFWSGASVLGEYRRGLAVLEAARAARVERFLWSSLDSAVTRTGGSIPVPHFDAKAAVAAHIDMLRSDEMMREVDDGWYSEHVSILTTAPYFENLRERLAPQQDLLADGRSGLVFALPLGNGRYPLIGLDDIAWFADFMFRHWQSWGARDLAVIADSLTGDEIAAAVERVTGTPCRYRAIPPDALRASMPGVGHDYAAMFRFFQARDVIGLDRNLAHLRQLHPELMTFEDWLRASA</sequence>
<evidence type="ECO:0000256" key="2">
    <source>
        <dbReference type="ARBA" id="ARBA00022857"/>
    </source>
</evidence>
<proteinExistence type="inferred from homology"/>
<organism evidence="5 6">
    <name type="scientific">Nocardia brasiliensis (strain ATCC 700358 / HUJEG-1)</name>
    <dbReference type="NCBI Taxonomy" id="1133849"/>
    <lineage>
        <taxon>Bacteria</taxon>
        <taxon>Bacillati</taxon>
        <taxon>Actinomycetota</taxon>
        <taxon>Actinomycetes</taxon>
        <taxon>Mycobacteriales</taxon>
        <taxon>Nocardiaceae</taxon>
        <taxon>Nocardia</taxon>
    </lineage>
</organism>
<dbReference type="AlphaFoldDB" id="K0F672"/>